<dbReference type="STRING" id="64969.SAMN02745127_02260"/>
<proteinExistence type="inferred from homology"/>
<dbReference type="PANTHER" id="PTHR36508">
    <property type="entry name" value="PROTEIN SLYX"/>
    <property type="match status" value="1"/>
</dbReference>
<comment type="caution">
    <text evidence="4">The sequence shown here is derived from an EMBL/GenBank/DDBJ whole genome shotgun (WGS) entry which is preliminary data.</text>
</comment>
<evidence type="ECO:0000256" key="3">
    <source>
        <dbReference type="SAM" id="MobiDB-lite"/>
    </source>
</evidence>
<evidence type="ECO:0000256" key="1">
    <source>
        <dbReference type="HAMAP-Rule" id="MF_00715"/>
    </source>
</evidence>
<name>A0A1V4T5J7_9GAMM</name>
<organism evidence="4 5">
    <name type="scientific">Oceanospirillum multiglobuliferum</name>
    <dbReference type="NCBI Taxonomy" id="64969"/>
    <lineage>
        <taxon>Bacteria</taxon>
        <taxon>Pseudomonadati</taxon>
        <taxon>Pseudomonadota</taxon>
        <taxon>Gammaproteobacteria</taxon>
        <taxon>Oceanospirillales</taxon>
        <taxon>Oceanospirillaceae</taxon>
        <taxon>Oceanospirillum</taxon>
    </lineage>
</organism>
<comment type="similarity">
    <text evidence="1">Belongs to the SlyX family.</text>
</comment>
<dbReference type="PANTHER" id="PTHR36508:SF1">
    <property type="entry name" value="PROTEIN SLYX"/>
    <property type="match status" value="1"/>
</dbReference>
<dbReference type="Proteomes" id="UP000191418">
    <property type="component" value="Unassembled WGS sequence"/>
</dbReference>
<dbReference type="AlphaFoldDB" id="A0A1V4T5J7"/>
<protein>
    <recommendedName>
        <fullName evidence="1">Protein SlyX homolog</fullName>
    </recommendedName>
</protein>
<dbReference type="HAMAP" id="MF_00715">
    <property type="entry name" value="SlyX"/>
    <property type="match status" value="1"/>
</dbReference>
<reference evidence="4 5" key="1">
    <citation type="submission" date="2017-01" db="EMBL/GenBank/DDBJ databases">
        <title>Genome Sequencing of a Marine Spirillum, Oceanospirillum multiglobuliferum ATCC 33336, from Japan.</title>
        <authorList>
            <person name="Carney J.G."/>
            <person name="Trachtenberg A.M."/>
            <person name="Rheaume B.A."/>
            <person name="Linnane J.D."/>
            <person name="Pitts N.L."/>
            <person name="Mykles D.L."/>
            <person name="Maclea K.S."/>
        </authorList>
    </citation>
    <scope>NUCLEOTIDE SEQUENCE [LARGE SCALE GENOMIC DNA]</scope>
    <source>
        <strain evidence="4 5">ATCC 33336</strain>
    </source>
</reference>
<evidence type="ECO:0000313" key="5">
    <source>
        <dbReference type="Proteomes" id="UP000191418"/>
    </source>
</evidence>
<dbReference type="EMBL" id="MTSM01000012">
    <property type="protein sequence ID" value="OPX55194.1"/>
    <property type="molecule type" value="Genomic_DNA"/>
</dbReference>
<dbReference type="Pfam" id="PF04102">
    <property type="entry name" value="SlyX"/>
    <property type="match status" value="1"/>
</dbReference>
<keyword evidence="2" id="KW-0175">Coiled coil</keyword>
<accession>A0A1V4T5J7</accession>
<gene>
    <name evidence="1" type="primary">slyX</name>
    <name evidence="4" type="ORF">BTE48_10350</name>
</gene>
<keyword evidence="5" id="KW-1185">Reference proteome</keyword>
<feature type="region of interest" description="Disordered" evidence="3">
    <location>
        <begin position="52"/>
        <end position="74"/>
    </location>
</feature>
<evidence type="ECO:0000256" key="2">
    <source>
        <dbReference type="SAM" id="Coils"/>
    </source>
</evidence>
<sequence length="74" mass="8581">MEYGVEGRIDELEIRVAFQDDAIDALNKVITAQDKRIKLLEEAIRHLYQEVKERQPADESSQAFNPVNEVPPHY</sequence>
<feature type="coiled-coil region" evidence="2">
    <location>
        <begin position="9"/>
        <end position="50"/>
    </location>
</feature>
<evidence type="ECO:0000313" key="4">
    <source>
        <dbReference type="EMBL" id="OPX55194.1"/>
    </source>
</evidence>
<dbReference type="InterPro" id="IPR007236">
    <property type="entry name" value="SlyX"/>
</dbReference>
<dbReference type="Gene3D" id="1.20.5.300">
    <property type="match status" value="1"/>
</dbReference>